<feature type="non-terminal residue" evidence="2">
    <location>
        <position position="1"/>
    </location>
</feature>
<protein>
    <submittedName>
        <fullName evidence="2">Uncharacterized protein</fullName>
    </submittedName>
</protein>
<dbReference type="Proteomes" id="UP001469553">
    <property type="component" value="Unassembled WGS sequence"/>
</dbReference>
<feature type="region of interest" description="Disordered" evidence="1">
    <location>
        <begin position="35"/>
        <end position="83"/>
    </location>
</feature>
<feature type="compositionally biased region" description="Basic and acidic residues" evidence="1">
    <location>
        <begin position="74"/>
        <end position="83"/>
    </location>
</feature>
<evidence type="ECO:0000256" key="1">
    <source>
        <dbReference type="SAM" id="MobiDB-lite"/>
    </source>
</evidence>
<evidence type="ECO:0000313" key="3">
    <source>
        <dbReference type="Proteomes" id="UP001469553"/>
    </source>
</evidence>
<reference evidence="2 3" key="1">
    <citation type="submission" date="2021-06" db="EMBL/GenBank/DDBJ databases">
        <authorList>
            <person name="Palmer J.M."/>
        </authorList>
    </citation>
    <scope>NUCLEOTIDE SEQUENCE [LARGE SCALE GENOMIC DNA]</scope>
    <source>
        <strain evidence="2 3">AS_MEX2019</strain>
        <tissue evidence="2">Muscle</tissue>
    </source>
</reference>
<evidence type="ECO:0000313" key="2">
    <source>
        <dbReference type="EMBL" id="MEQ2311110.1"/>
    </source>
</evidence>
<feature type="compositionally biased region" description="Low complexity" evidence="1">
    <location>
        <begin position="35"/>
        <end position="59"/>
    </location>
</feature>
<sequence>LVTRNNQQSLPDEVHNAEMPGFATAHCAQYHQLQAPQHVQQLQDSQRQSTSSGMSGYSSEQYNSPPGLPQRAQNDSRRNNIHQDDPILVVPNCGCNYGTTRMTGEDVQLLKNLAIYKMHSVLTEVLVIVKDLSRDVQFIKNELAKGNMTPGGTQGPATTTLLLPFQLPIACEQDFNEAESILMEESVCQKMVIHLTD</sequence>
<keyword evidence="3" id="KW-1185">Reference proteome</keyword>
<dbReference type="EMBL" id="JAHRIP010076418">
    <property type="protein sequence ID" value="MEQ2311110.1"/>
    <property type="molecule type" value="Genomic_DNA"/>
</dbReference>
<comment type="caution">
    <text evidence="2">The sequence shown here is derived from an EMBL/GenBank/DDBJ whole genome shotgun (WGS) entry which is preliminary data.</text>
</comment>
<name>A0ABV0ZY63_9TELE</name>
<proteinExistence type="predicted"/>
<gene>
    <name evidence="2" type="ORF">AMECASPLE_016314</name>
</gene>
<organism evidence="2 3">
    <name type="scientific">Ameca splendens</name>
    <dbReference type="NCBI Taxonomy" id="208324"/>
    <lineage>
        <taxon>Eukaryota</taxon>
        <taxon>Metazoa</taxon>
        <taxon>Chordata</taxon>
        <taxon>Craniata</taxon>
        <taxon>Vertebrata</taxon>
        <taxon>Euteleostomi</taxon>
        <taxon>Actinopterygii</taxon>
        <taxon>Neopterygii</taxon>
        <taxon>Teleostei</taxon>
        <taxon>Neoteleostei</taxon>
        <taxon>Acanthomorphata</taxon>
        <taxon>Ovalentaria</taxon>
        <taxon>Atherinomorphae</taxon>
        <taxon>Cyprinodontiformes</taxon>
        <taxon>Goodeidae</taxon>
        <taxon>Ameca</taxon>
    </lineage>
</organism>
<accession>A0ABV0ZY63</accession>